<dbReference type="Proteomes" id="UP001227831">
    <property type="component" value="Unassembled WGS sequence"/>
</dbReference>
<feature type="transmembrane region" description="Helical" evidence="1">
    <location>
        <begin position="99"/>
        <end position="119"/>
    </location>
</feature>
<evidence type="ECO:0000313" key="3">
    <source>
        <dbReference type="Proteomes" id="UP001227831"/>
    </source>
</evidence>
<keyword evidence="3" id="KW-1185">Reference proteome</keyword>
<accession>A0ABU1ACB8</accession>
<organism evidence="2 3">
    <name type="scientific">Lactiplantibacillus brownii</name>
    <dbReference type="NCBI Taxonomy" id="3069269"/>
    <lineage>
        <taxon>Bacteria</taxon>
        <taxon>Bacillati</taxon>
        <taxon>Bacillota</taxon>
        <taxon>Bacilli</taxon>
        <taxon>Lactobacillales</taxon>
        <taxon>Lactobacillaceae</taxon>
        <taxon>Lactiplantibacillus</taxon>
    </lineage>
</organism>
<dbReference type="RefSeq" id="WP_308704236.1">
    <property type="nucleotide sequence ID" value="NZ_AP027463.1"/>
</dbReference>
<proteinExistence type="predicted"/>
<evidence type="ECO:0000313" key="2">
    <source>
        <dbReference type="EMBL" id="MDQ7938563.1"/>
    </source>
</evidence>
<name>A0ABU1ACB8_9LACO</name>
<reference evidence="2 3" key="1">
    <citation type="journal article" date="2023" name="Int. J. Syst. Evol. Microbiol.">
        <title>Lactiplantibacillus brownii sp. nov., a novel psychrotolerant species isolated from sauerkraut.</title>
        <authorList>
            <person name="Heng Y.C."/>
            <person name="Silvaraju S."/>
            <person name="Lee J.K.Y."/>
            <person name="Kittelmann S."/>
        </authorList>
    </citation>
    <scope>NUCLEOTIDE SEQUENCE [LARGE SCALE GENOMIC DNA]</scope>
    <source>
        <strain evidence="2 3">WILCCON 0030</strain>
    </source>
</reference>
<dbReference type="EMBL" id="JAVCWF010000001">
    <property type="protein sequence ID" value="MDQ7938563.1"/>
    <property type="molecule type" value="Genomic_DNA"/>
</dbReference>
<evidence type="ECO:0000256" key="1">
    <source>
        <dbReference type="SAM" id="Phobius"/>
    </source>
</evidence>
<comment type="caution">
    <text evidence="2">The sequence shown here is derived from an EMBL/GenBank/DDBJ whole genome shotgun (WGS) entry which is preliminary data.</text>
</comment>
<sequence length="249" mass="27877">MMKLVLVITGILVIVASYYQWRLRQDHRKLLDYLSDYHKTMTIQQIQAGRRFALQSDYWRQPEIVRAQRYARVGKLIAIGCAILVGLELLGLFDGTPNAQLWFSESLGGVVLGLALNTYGHWLFNQAIVQLTAIKDGVVTLASTPADLGTAAAKHHVKSRTAWVTIVCIGLFASLVNLWPVGGLRDQTVTWTVTFLVDKLKQSKPRPLTRDERTLNDAQYVRKLATSSTQSLTQKQTVGLLSLILHRGH</sequence>
<gene>
    <name evidence="2" type="ORF">RA086_13190</name>
</gene>
<protein>
    <submittedName>
        <fullName evidence="2">Uncharacterized protein</fullName>
    </submittedName>
</protein>
<feature type="transmembrane region" description="Helical" evidence="1">
    <location>
        <begin position="76"/>
        <end position="93"/>
    </location>
</feature>
<feature type="transmembrane region" description="Helical" evidence="1">
    <location>
        <begin position="162"/>
        <end position="181"/>
    </location>
</feature>
<keyword evidence="1" id="KW-0812">Transmembrane</keyword>
<keyword evidence="1" id="KW-0472">Membrane</keyword>
<keyword evidence="1" id="KW-1133">Transmembrane helix</keyword>
<feature type="transmembrane region" description="Helical" evidence="1">
    <location>
        <begin position="6"/>
        <end position="21"/>
    </location>
</feature>